<keyword evidence="2" id="KW-1185">Reference proteome</keyword>
<dbReference type="Proteomes" id="UP000465240">
    <property type="component" value="Unassembled WGS sequence"/>
</dbReference>
<protein>
    <recommendedName>
        <fullName evidence="3">Thioesterase</fullName>
    </recommendedName>
</protein>
<sequence>MIQQRLPQVAVVVGAGRHVDKFYICSRKDSSARTAFFGRCATIDDVTDQLVEMMNNALSSTIPIADHMGVQVVEARRGFAAATVPVEGNGNHFGVIYAGVQFTVAEVLGGIIALSTFDAGKYFPLVKNVDIAFRAMATTPLRAEASMDDETIARVEAEAAAQGKSDYVLDAVVTDANGTVVATTHGLYQLRAQRN</sequence>
<dbReference type="RefSeq" id="WP_308494763.1">
    <property type="nucleotide sequence ID" value="NZ_BLKX01000001.1"/>
</dbReference>
<dbReference type="Gene3D" id="3.10.129.10">
    <property type="entry name" value="Hotdog Thioesterase"/>
    <property type="match status" value="1"/>
</dbReference>
<dbReference type="EMBL" id="BLKX01000001">
    <property type="protein sequence ID" value="GFG82404.1"/>
    <property type="molecule type" value="Genomic_DNA"/>
</dbReference>
<evidence type="ECO:0008006" key="3">
    <source>
        <dbReference type="Google" id="ProtNLM"/>
    </source>
</evidence>
<evidence type="ECO:0000313" key="2">
    <source>
        <dbReference type="Proteomes" id="UP000465240"/>
    </source>
</evidence>
<gene>
    <name evidence="1" type="ORF">MPRG_56800</name>
</gene>
<dbReference type="Pfam" id="PF14539">
    <property type="entry name" value="DUF4442"/>
    <property type="match status" value="1"/>
</dbReference>
<dbReference type="CDD" id="cd03443">
    <property type="entry name" value="PaaI_thioesterase"/>
    <property type="match status" value="1"/>
</dbReference>
<proteinExistence type="predicted"/>
<dbReference type="SUPFAM" id="SSF54637">
    <property type="entry name" value="Thioesterase/thiol ester dehydrase-isomerase"/>
    <property type="match status" value="1"/>
</dbReference>
<accession>A0ABQ1CDT3</accession>
<dbReference type="InterPro" id="IPR029069">
    <property type="entry name" value="HotDog_dom_sf"/>
</dbReference>
<dbReference type="InterPro" id="IPR027961">
    <property type="entry name" value="DUF4442"/>
</dbReference>
<comment type="caution">
    <text evidence="1">The sequence shown here is derived from an EMBL/GenBank/DDBJ whole genome shotgun (WGS) entry which is preliminary data.</text>
</comment>
<organism evidence="1 2">
    <name type="scientific">Mycobacterium paragordonae</name>
    <dbReference type="NCBI Taxonomy" id="1389713"/>
    <lineage>
        <taxon>Bacteria</taxon>
        <taxon>Bacillati</taxon>
        <taxon>Actinomycetota</taxon>
        <taxon>Actinomycetes</taxon>
        <taxon>Mycobacteriales</taxon>
        <taxon>Mycobacteriaceae</taxon>
        <taxon>Mycobacterium</taxon>
    </lineage>
</organism>
<name>A0ABQ1CDT3_9MYCO</name>
<evidence type="ECO:0000313" key="1">
    <source>
        <dbReference type="EMBL" id="GFG82404.1"/>
    </source>
</evidence>
<reference evidence="1 2" key="1">
    <citation type="journal article" date="2019" name="Emerg. Microbes Infect.">
        <title>Comprehensive subspecies identification of 175 nontuberculous mycobacteria species based on 7547 genomic profiles.</title>
        <authorList>
            <person name="Matsumoto Y."/>
            <person name="Kinjo T."/>
            <person name="Motooka D."/>
            <person name="Nabeya D."/>
            <person name="Jung N."/>
            <person name="Uechi K."/>
            <person name="Horii T."/>
            <person name="Iida T."/>
            <person name="Fujita J."/>
            <person name="Nakamura S."/>
        </authorList>
    </citation>
    <scope>NUCLEOTIDE SEQUENCE [LARGE SCALE GENOMIC DNA]</scope>
    <source>
        <strain evidence="1 2">JCM 18565</strain>
    </source>
</reference>